<dbReference type="Gene3D" id="2.60.40.10">
    <property type="entry name" value="Immunoglobulins"/>
    <property type="match status" value="1"/>
</dbReference>
<feature type="domain" description="Fibronectin type-III" evidence="5">
    <location>
        <begin position="122"/>
        <end position="201"/>
    </location>
</feature>
<protein>
    <recommendedName>
        <fullName evidence="5">Fibronectin type-III domain-containing protein</fullName>
    </recommendedName>
</protein>
<dbReference type="SMART" id="SM00060">
    <property type="entry name" value="FN3"/>
    <property type="match status" value="3"/>
</dbReference>
<feature type="domain" description="Fibronectin type-III" evidence="5">
    <location>
        <begin position="27"/>
        <end position="104"/>
    </location>
</feature>
<evidence type="ECO:0000256" key="1">
    <source>
        <dbReference type="ARBA" id="ARBA00004613"/>
    </source>
</evidence>
<evidence type="ECO:0000313" key="7">
    <source>
        <dbReference type="Proteomes" id="UP000177626"/>
    </source>
</evidence>
<keyword evidence="4" id="KW-0106">Calcium</keyword>
<reference evidence="6 7" key="1">
    <citation type="journal article" date="2016" name="Nat. Commun.">
        <title>Thousands of microbial genomes shed light on interconnected biogeochemical processes in an aquifer system.</title>
        <authorList>
            <person name="Anantharaman K."/>
            <person name="Brown C.T."/>
            <person name="Hug L.A."/>
            <person name="Sharon I."/>
            <person name="Castelle C.J."/>
            <person name="Probst A.J."/>
            <person name="Thomas B.C."/>
            <person name="Singh A."/>
            <person name="Wilkins M.J."/>
            <person name="Karaoz U."/>
            <person name="Brodie E.L."/>
            <person name="Williams K.H."/>
            <person name="Hubbard S.S."/>
            <person name="Banfield J.F."/>
        </authorList>
    </citation>
    <scope>NUCLEOTIDE SEQUENCE [LARGE SCALE GENOMIC DNA]</scope>
</reference>
<dbReference type="AlphaFoldDB" id="A0A1G2BYC9"/>
<dbReference type="GO" id="GO:0046872">
    <property type="term" value="F:metal ion binding"/>
    <property type="evidence" value="ECO:0007669"/>
    <property type="project" value="InterPro"/>
</dbReference>
<dbReference type="InterPro" id="IPR015914">
    <property type="entry name" value="PAPs_N"/>
</dbReference>
<dbReference type="InterPro" id="IPR013783">
    <property type="entry name" value="Ig-like_fold"/>
</dbReference>
<gene>
    <name evidence="6" type="ORF">A2406_03545</name>
</gene>
<evidence type="ECO:0000259" key="5">
    <source>
        <dbReference type="SMART" id="SM00060"/>
    </source>
</evidence>
<dbReference type="Gene3D" id="2.60.40.380">
    <property type="entry name" value="Purple acid phosphatase-like, N-terminal"/>
    <property type="match status" value="2"/>
</dbReference>
<dbReference type="Proteomes" id="UP000177626">
    <property type="component" value="Unassembled WGS sequence"/>
</dbReference>
<dbReference type="EMBL" id="MHKQ01000014">
    <property type="protein sequence ID" value="OGY93951.1"/>
    <property type="molecule type" value="Genomic_DNA"/>
</dbReference>
<dbReference type="GO" id="GO:0003993">
    <property type="term" value="F:acid phosphatase activity"/>
    <property type="evidence" value="ECO:0007669"/>
    <property type="project" value="InterPro"/>
</dbReference>
<dbReference type="Pfam" id="PF16656">
    <property type="entry name" value="Pur_ac_phosph_N"/>
    <property type="match status" value="1"/>
</dbReference>
<dbReference type="SUPFAM" id="SSF49265">
    <property type="entry name" value="Fibronectin type III"/>
    <property type="match status" value="1"/>
</dbReference>
<dbReference type="Pfam" id="PF18884">
    <property type="entry name" value="TSP3_bac"/>
    <property type="match status" value="2"/>
</dbReference>
<evidence type="ECO:0000256" key="2">
    <source>
        <dbReference type="ARBA" id="ARBA00022525"/>
    </source>
</evidence>
<dbReference type="InterPro" id="IPR036116">
    <property type="entry name" value="FN3_sf"/>
</dbReference>
<comment type="caution">
    <text evidence="6">The sequence shown here is derived from an EMBL/GenBank/DDBJ whole genome shotgun (WGS) entry which is preliminary data.</text>
</comment>
<keyword evidence="3" id="KW-0732">Signal</keyword>
<accession>A0A1G2BYC9</accession>
<dbReference type="InterPro" id="IPR008963">
    <property type="entry name" value="Purple_acid_Pase-like_N"/>
</dbReference>
<evidence type="ECO:0000256" key="4">
    <source>
        <dbReference type="ARBA" id="ARBA00022837"/>
    </source>
</evidence>
<feature type="domain" description="Fibronectin type-III" evidence="5">
    <location>
        <begin position="224"/>
        <end position="304"/>
    </location>
</feature>
<proteinExistence type="predicted"/>
<sequence>MKNWLKIVLIIALGVSSFAYGFSVSAQISVYNIQIGDIKDGQAILKWTTNDYARSEVYYGLEATKLDKKLSYPAKKIHQANLYGLEENKNYYYQIILYSNDGEKTTLYPRSFSTKDMLDTQAPSFIDHQVIQTVGNAVAISWEASEKVAAEIQYYKKGDSTKKTTKKISSYKKYHEYFVYNLDTYSEYYIKITIHDKAGNKKSATLHVNIYAQFNKASVINIKNIEPISSANNLVSTNQATIKFETNLPTKSYIKYGADPNRLTKKIQINEAQISTDHEVTIKELKPDTTYYYNISVYGSLYKKKAEVKGLSFITKKGAVLGIKDAANNPDDDNDKLSNSFEITIGTDPQDSDTDNDGYRDGTEVQNGYNPFGPGQWNKKIDFFYGQPRLDLKYEQSKATELKKAVDKKIPYIYISPSTWQMLINAYSYGDYPIDAIVMYIKLDGYTVHPDIDWHTWKNSPNYLKYAKYIK</sequence>
<keyword evidence="2" id="KW-0964">Secreted</keyword>
<dbReference type="InterPro" id="IPR003961">
    <property type="entry name" value="FN3_dom"/>
</dbReference>
<name>A0A1G2BYC9_9BACT</name>
<dbReference type="InterPro" id="IPR059100">
    <property type="entry name" value="TSP3_bac"/>
</dbReference>
<organism evidence="6 7">
    <name type="scientific">Candidatus Komeilibacteria bacterium RIFOXYC1_FULL_37_11</name>
    <dbReference type="NCBI Taxonomy" id="1798555"/>
    <lineage>
        <taxon>Bacteria</taxon>
        <taxon>Candidatus Komeiliibacteriota</taxon>
    </lineage>
</organism>
<evidence type="ECO:0000256" key="3">
    <source>
        <dbReference type="ARBA" id="ARBA00022729"/>
    </source>
</evidence>
<comment type="subcellular location">
    <subcellularLocation>
        <location evidence="1">Secreted</location>
    </subcellularLocation>
</comment>
<evidence type="ECO:0000313" key="6">
    <source>
        <dbReference type="EMBL" id="OGY93951.1"/>
    </source>
</evidence>
<dbReference type="SUPFAM" id="SSF49363">
    <property type="entry name" value="Purple acid phosphatase, N-terminal domain"/>
    <property type="match status" value="1"/>
</dbReference>